<sequence>EFPRSPPFPGPLHFGYPGPGGYRSPQTPGPHFRLAGSSSNGSLRGRPVIGVVGNQQLGQSVSVNSLGSAGSDTGPGVRVPPRSQASMLGAGQALQSPAPGQGHLLSPTPPRTMHSGLTQSWPTLSPGTPSTPAMQASSASLFGRMTRNSSAASGPSLSPWQAVSAMSPALQLSNQSTYRQAPPGSWVIEEMVDFGIPEEEEDGFEKGDCKSHRCPDENDVGNWWQFWVCSDDDNNWRHCSER</sequence>
<dbReference type="Proteomes" id="UP000626109">
    <property type="component" value="Unassembled WGS sequence"/>
</dbReference>
<proteinExistence type="predicted"/>
<dbReference type="EMBL" id="CAJNNW010024634">
    <property type="protein sequence ID" value="CAE8673482.1"/>
    <property type="molecule type" value="Genomic_DNA"/>
</dbReference>
<feature type="compositionally biased region" description="Polar residues" evidence="1">
    <location>
        <begin position="115"/>
        <end position="137"/>
    </location>
</feature>
<gene>
    <name evidence="2" type="ORF">PGLA2088_LOCUS18558</name>
</gene>
<dbReference type="AlphaFoldDB" id="A0A813J974"/>
<evidence type="ECO:0000313" key="3">
    <source>
        <dbReference type="Proteomes" id="UP000626109"/>
    </source>
</evidence>
<feature type="region of interest" description="Disordered" evidence="1">
    <location>
        <begin position="62"/>
        <end position="137"/>
    </location>
</feature>
<organism evidence="2 3">
    <name type="scientific">Polarella glacialis</name>
    <name type="common">Dinoflagellate</name>
    <dbReference type="NCBI Taxonomy" id="89957"/>
    <lineage>
        <taxon>Eukaryota</taxon>
        <taxon>Sar</taxon>
        <taxon>Alveolata</taxon>
        <taxon>Dinophyceae</taxon>
        <taxon>Suessiales</taxon>
        <taxon>Suessiaceae</taxon>
        <taxon>Polarella</taxon>
    </lineage>
</organism>
<evidence type="ECO:0000313" key="2">
    <source>
        <dbReference type="EMBL" id="CAE8673482.1"/>
    </source>
</evidence>
<feature type="compositionally biased region" description="Polar residues" evidence="1">
    <location>
        <begin position="62"/>
        <end position="71"/>
    </location>
</feature>
<feature type="region of interest" description="Disordered" evidence="1">
    <location>
        <begin position="1"/>
        <end position="47"/>
    </location>
</feature>
<comment type="caution">
    <text evidence="2">The sequence shown here is derived from an EMBL/GenBank/DDBJ whole genome shotgun (WGS) entry which is preliminary data.</text>
</comment>
<reference evidence="2" key="1">
    <citation type="submission" date="2021-02" db="EMBL/GenBank/DDBJ databases">
        <authorList>
            <person name="Dougan E. K."/>
            <person name="Rhodes N."/>
            <person name="Thang M."/>
            <person name="Chan C."/>
        </authorList>
    </citation>
    <scope>NUCLEOTIDE SEQUENCE</scope>
</reference>
<evidence type="ECO:0000256" key="1">
    <source>
        <dbReference type="SAM" id="MobiDB-lite"/>
    </source>
</evidence>
<protein>
    <submittedName>
        <fullName evidence="2">Uncharacterized protein</fullName>
    </submittedName>
</protein>
<feature type="compositionally biased region" description="Pro residues" evidence="1">
    <location>
        <begin position="1"/>
        <end position="10"/>
    </location>
</feature>
<feature type="non-terminal residue" evidence="2">
    <location>
        <position position="1"/>
    </location>
</feature>
<accession>A0A813J974</accession>
<name>A0A813J974_POLGL</name>